<dbReference type="EMBL" id="SIDB01000009">
    <property type="protein sequence ID" value="KAI3428354.1"/>
    <property type="molecule type" value="Genomic_DNA"/>
</dbReference>
<keyword evidence="4 7" id="KW-1133">Transmembrane helix</keyword>
<keyword evidence="9" id="KW-1185">Reference proteome</keyword>
<dbReference type="GO" id="GO:0030258">
    <property type="term" value="P:lipid modification"/>
    <property type="evidence" value="ECO:0007669"/>
    <property type="project" value="TreeGrafter"/>
</dbReference>
<dbReference type="Pfam" id="PF03062">
    <property type="entry name" value="MBOAT"/>
    <property type="match status" value="1"/>
</dbReference>
<dbReference type="InterPro" id="IPR049941">
    <property type="entry name" value="LPLAT_7/PORCN-like"/>
</dbReference>
<dbReference type="GO" id="GO:0016020">
    <property type="term" value="C:membrane"/>
    <property type="evidence" value="ECO:0007669"/>
    <property type="project" value="UniProtKB-SubCell"/>
</dbReference>
<feature type="transmembrane region" description="Helical" evidence="7">
    <location>
        <begin position="443"/>
        <end position="461"/>
    </location>
</feature>
<feature type="transmembrane region" description="Helical" evidence="7">
    <location>
        <begin position="32"/>
        <end position="51"/>
    </location>
</feature>
<dbReference type="PANTHER" id="PTHR13906">
    <property type="entry name" value="PORCUPINE"/>
    <property type="match status" value="1"/>
</dbReference>
<protein>
    <submittedName>
        <fullName evidence="8">Uncharacterized protein</fullName>
    </submittedName>
</protein>
<dbReference type="InterPro" id="IPR004299">
    <property type="entry name" value="MBOAT_fam"/>
</dbReference>
<evidence type="ECO:0000256" key="3">
    <source>
        <dbReference type="ARBA" id="ARBA00022692"/>
    </source>
</evidence>
<dbReference type="GO" id="GO:0016746">
    <property type="term" value="F:acyltransferase activity"/>
    <property type="evidence" value="ECO:0007669"/>
    <property type="project" value="UniProtKB-KW"/>
</dbReference>
<keyword evidence="3 7" id="KW-0812">Transmembrane</keyword>
<keyword evidence="5 7" id="KW-0472">Membrane</keyword>
<proteinExistence type="predicted"/>
<evidence type="ECO:0000256" key="6">
    <source>
        <dbReference type="ARBA" id="ARBA00023315"/>
    </source>
</evidence>
<feature type="transmembrane region" description="Helical" evidence="7">
    <location>
        <begin position="355"/>
        <end position="386"/>
    </location>
</feature>
<evidence type="ECO:0000256" key="1">
    <source>
        <dbReference type="ARBA" id="ARBA00004141"/>
    </source>
</evidence>
<organism evidence="8 9">
    <name type="scientific">Chlorella vulgaris</name>
    <name type="common">Green alga</name>
    <dbReference type="NCBI Taxonomy" id="3077"/>
    <lineage>
        <taxon>Eukaryota</taxon>
        <taxon>Viridiplantae</taxon>
        <taxon>Chlorophyta</taxon>
        <taxon>core chlorophytes</taxon>
        <taxon>Trebouxiophyceae</taxon>
        <taxon>Chlorellales</taxon>
        <taxon>Chlorellaceae</taxon>
        <taxon>Chlorella clade</taxon>
        <taxon>Chlorella</taxon>
    </lineage>
</organism>
<evidence type="ECO:0000256" key="5">
    <source>
        <dbReference type="ARBA" id="ARBA00023136"/>
    </source>
</evidence>
<evidence type="ECO:0000256" key="7">
    <source>
        <dbReference type="SAM" id="Phobius"/>
    </source>
</evidence>
<name>A0A9D4YVI6_CHLVU</name>
<evidence type="ECO:0000256" key="2">
    <source>
        <dbReference type="ARBA" id="ARBA00022679"/>
    </source>
</evidence>
<evidence type="ECO:0000313" key="8">
    <source>
        <dbReference type="EMBL" id="KAI3428354.1"/>
    </source>
</evidence>
<dbReference type="GO" id="GO:0008654">
    <property type="term" value="P:phospholipid biosynthetic process"/>
    <property type="evidence" value="ECO:0007669"/>
    <property type="project" value="TreeGrafter"/>
</dbReference>
<dbReference type="GO" id="GO:0019432">
    <property type="term" value="P:triglyceride biosynthetic process"/>
    <property type="evidence" value="ECO:0007669"/>
    <property type="project" value="TreeGrafter"/>
</dbReference>
<dbReference type="GO" id="GO:0005783">
    <property type="term" value="C:endoplasmic reticulum"/>
    <property type="evidence" value="ECO:0007669"/>
    <property type="project" value="TreeGrafter"/>
</dbReference>
<sequence length="493" mass="55193">MAASRIAYGTLLPPQAWELSASESSGLTMSQFRFMLAFVLSVVIGAILRLVPRRGRHPFSIVTGFLLIYYPFGNGCIHAFIPSTLVYVCMLRFRTHCGTLAWLIAFPYLIVSHVVQASGAAWKEGHLDFTGAQMVLTLRLIAIGVSYQDGSRPAERLSEYGAKKQLQRLPSLQEFFSYLFAAGNLLAGPFFEAKDYLDYIERKGAWDESDPAKRIPNPLLPGLLRFLKALACAVVWMKLSGTYGADLLESRYFQQEVSLTVRFFLLWLVGMVARCKYYFAWSVAESSLIFSGLCYNGRSTEGRPLWNRYINSRIRRVEFNSSLPNLAANWNCSTGLWLRHYVYERLTPAGKRPTFATLIATQLVSGVWHGLFPGYWFFFATTAVMFEAGKTLYKYERTWPAAVRTFPLWVLFKAVFNAIILAYAASSFIVLWLPDCVAIWRSVYFLPHISIVAIILCGLVLPPGKPTSDVTPSKALAGVEASGKAAGNGKKDE</sequence>
<dbReference type="AlphaFoldDB" id="A0A9D4YVI6"/>
<feature type="transmembrane region" description="Helical" evidence="7">
    <location>
        <begin position="93"/>
        <end position="115"/>
    </location>
</feature>
<keyword evidence="2" id="KW-0808">Transferase</keyword>
<dbReference type="Proteomes" id="UP001055712">
    <property type="component" value="Unassembled WGS sequence"/>
</dbReference>
<keyword evidence="6" id="KW-0012">Acyltransferase</keyword>
<reference evidence="8" key="2">
    <citation type="submission" date="2020-11" db="EMBL/GenBank/DDBJ databases">
        <authorList>
            <person name="Cecchin M."/>
            <person name="Marcolungo L."/>
            <person name="Rossato M."/>
            <person name="Girolomoni L."/>
            <person name="Cosentino E."/>
            <person name="Cuine S."/>
            <person name="Li-Beisson Y."/>
            <person name="Delledonne M."/>
            <person name="Ballottari M."/>
        </authorList>
    </citation>
    <scope>NUCLEOTIDE SEQUENCE</scope>
    <source>
        <strain evidence="8">211/11P</strain>
        <tissue evidence="8">Whole cell</tissue>
    </source>
</reference>
<dbReference type="OrthoDB" id="286734at2759"/>
<comment type="subcellular location">
    <subcellularLocation>
        <location evidence="1">Membrane</location>
        <topology evidence="1">Multi-pass membrane protein</topology>
    </subcellularLocation>
</comment>
<evidence type="ECO:0000256" key="4">
    <source>
        <dbReference type="ARBA" id="ARBA00022989"/>
    </source>
</evidence>
<evidence type="ECO:0000313" key="9">
    <source>
        <dbReference type="Proteomes" id="UP001055712"/>
    </source>
</evidence>
<gene>
    <name evidence="8" type="ORF">D9Q98_006734</name>
</gene>
<reference evidence="8" key="1">
    <citation type="journal article" date="2019" name="Plant J.">
        <title>Chlorella vulgaris genome assembly and annotation reveals the molecular basis for metabolic acclimation to high light conditions.</title>
        <authorList>
            <person name="Cecchin M."/>
            <person name="Marcolungo L."/>
            <person name="Rossato M."/>
            <person name="Girolomoni L."/>
            <person name="Cosentino E."/>
            <person name="Cuine S."/>
            <person name="Li-Beisson Y."/>
            <person name="Delledonne M."/>
            <person name="Ballottari M."/>
        </authorList>
    </citation>
    <scope>NUCLEOTIDE SEQUENCE</scope>
    <source>
        <strain evidence="8">211/11P</strain>
    </source>
</reference>
<comment type="caution">
    <text evidence="8">The sequence shown here is derived from an EMBL/GenBank/DDBJ whole genome shotgun (WGS) entry which is preliminary data.</text>
</comment>
<dbReference type="PANTHER" id="PTHR13906:SF4">
    <property type="entry name" value="LYSOPHOSPHOLIPID ACYLTRANSFERASE 6"/>
    <property type="match status" value="1"/>
</dbReference>
<feature type="transmembrane region" description="Helical" evidence="7">
    <location>
        <begin position="58"/>
        <end position="81"/>
    </location>
</feature>
<accession>A0A9D4YVI6</accession>
<feature type="transmembrane region" description="Helical" evidence="7">
    <location>
        <begin position="406"/>
        <end position="431"/>
    </location>
</feature>